<accession>A0A075US01</accession>
<evidence type="ECO:0000259" key="1">
    <source>
        <dbReference type="Pfam" id="PF13302"/>
    </source>
</evidence>
<organism evidence="2 3">
    <name type="scientific">Amycolatopsis japonica</name>
    <dbReference type="NCBI Taxonomy" id="208439"/>
    <lineage>
        <taxon>Bacteria</taxon>
        <taxon>Bacillati</taxon>
        <taxon>Actinomycetota</taxon>
        <taxon>Actinomycetes</taxon>
        <taxon>Pseudonocardiales</taxon>
        <taxon>Pseudonocardiaceae</taxon>
        <taxon>Amycolatopsis</taxon>
        <taxon>Amycolatopsis japonica group</taxon>
    </lineage>
</organism>
<protein>
    <submittedName>
        <fullName evidence="2">Acetyltransferase</fullName>
    </submittedName>
</protein>
<name>A0A075US01_9PSEU</name>
<dbReference type="KEGG" id="aja:AJAP_20580"/>
<dbReference type="Pfam" id="PF13302">
    <property type="entry name" value="Acetyltransf_3"/>
    <property type="match status" value="1"/>
</dbReference>
<reference evidence="2 3" key="1">
    <citation type="journal article" date="2014" name="J. Biotechnol.">
        <title>Complete genome sequence of the actinobacterium Amycolatopsis japonica MG417-CF17(T) (=DSM 44213T) producing (S,S)-N,N'-ethylenediaminedisuccinic acid.</title>
        <authorList>
            <person name="Stegmann E."/>
            <person name="Albersmeier A."/>
            <person name="Spohn M."/>
            <person name="Gert H."/>
            <person name="Weber T."/>
            <person name="Wohlleben W."/>
            <person name="Kalinowski J."/>
            <person name="Ruckert C."/>
        </authorList>
    </citation>
    <scope>NUCLEOTIDE SEQUENCE [LARGE SCALE GENOMIC DNA]</scope>
    <source>
        <strain evidence="3">MG417-CF17 (DSM 44213)</strain>
    </source>
</reference>
<dbReference type="HOGENOM" id="CLU_013985_3_1_11"/>
<feature type="domain" description="N-acetyltransferase" evidence="1">
    <location>
        <begin position="20"/>
        <end position="160"/>
    </location>
</feature>
<dbReference type="GO" id="GO:0016747">
    <property type="term" value="F:acyltransferase activity, transferring groups other than amino-acyl groups"/>
    <property type="evidence" value="ECO:0007669"/>
    <property type="project" value="InterPro"/>
</dbReference>
<evidence type="ECO:0000313" key="3">
    <source>
        <dbReference type="Proteomes" id="UP000028492"/>
    </source>
</evidence>
<dbReference type="EMBL" id="CP008953">
    <property type="protein sequence ID" value="AIG76977.1"/>
    <property type="molecule type" value="Genomic_DNA"/>
</dbReference>
<dbReference type="Proteomes" id="UP000028492">
    <property type="component" value="Chromosome"/>
</dbReference>
<dbReference type="RefSeq" id="WP_051972527.1">
    <property type="nucleotide sequence ID" value="NZ_CP008953.1"/>
</dbReference>
<dbReference type="eggNOG" id="COG1670">
    <property type="taxonomic scope" value="Bacteria"/>
</dbReference>
<dbReference type="InterPro" id="IPR000182">
    <property type="entry name" value="GNAT_dom"/>
</dbReference>
<evidence type="ECO:0000313" key="2">
    <source>
        <dbReference type="EMBL" id="AIG76977.1"/>
    </source>
</evidence>
<proteinExistence type="predicted"/>
<keyword evidence="2" id="KW-0808">Transferase</keyword>
<dbReference type="PANTHER" id="PTHR43792">
    <property type="entry name" value="GNAT FAMILY, PUTATIVE (AFU_ORTHOLOGUE AFUA_3G00765)-RELATED-RELATED"/>
    <property type="match status" value="1"/>
</dbReference>
<dbReference type="AlphaFoldDB" id="A0A075US01"/>
<sequence length="187" mass="20944">MTVEPAPTRDVGAEELRTGRLRLSRPGPGDLDAIFALHTDPEACAHNPSDLLETRKDAELLLLRWSHQWDRYGFGYWTIRPHDSAETLGFCGVKVVGFRRRPVLNLFYRLFPASWGSGYAGEAATAAVDWARVHRPDDLVIARVRPENVASQRVALRAGLVRAEHLDTPGDDGADWFYVSDTSRYEG</sequence>
<dbReference type="SUPFAM" id="SSF55729">
    <property type="entry name" value="Acyl-CoA N-acyltransferases (Nat)"/>
    <property type="match status" value="1"/>
</dbReference>
<keyword evidence="3" id="KW-1185">Reference proteome</keyword>
<dbReference type="InterPro" id="IPR016181">
    <property type="entry name" value="Acyl_CoA_acyltransferase"/>
</dbReference>
<dbReference type="Gene3D" id="3.40.630.30">
    <property type="match status" value="1"/>
</dbReference>
<dbReference type="PANTHER" id="PTHR43792:SF1">
    <property type="entry name" value="N-ACETYLTRANSFERASE DOMAIN-CONTAINING PROTEIN"/>
    <property type="match status" value="1"/>
</dbReference>
<dbReference type="InterPro" id="IPR051531">
    <property type="entry name" value="N-acetyltransferase"/>
</dbReference>
<dbReference type="STRING" id="208439.AJAP_20580"/>
<gene>
    <name evidence="2" type="ORF">AJAP_20580</name>
</gene>